<organism evidence="5 6">
    <name type="scientific">Variovorax terrae</name>
    <dbReference type="NCBI Taxonomy" id="2923278"/>
    <lineage>
        <taxon>Bacteria</taxon>
        <taxon>Pseudomonadati</taxon>
        <taxon>Pseudomonadota</taxon>
        <taxon>Betaproteobacteria</taxon>
        <taxon>Burkholderiales</taxon>
        <taxon>Comamonadaceae</taxon>
        <taxon>Variovorax</taxon>
    </lineage>
</organism>
<sequence length="568" mass="63164">MEITFDEYFKYEHHEARIPAPLRQGCDPVRHRVVIAGGGPTGLALALGLANYGIPVVVLEADDTVCSGSRAGAFTRRTLEILEQLGVIDEVMRTGHGWTTGWTYYRDKEVFRFDMPHDAHQKYPPAISHLQNYIEHCMVEEAQRRSGLVDIRWKTRLKALSQDADGARLEVETPEGSYALEADWVVACDGGRSTVRDLLDLRMQGKRHEGRYVIIDIRIDTEGLPVGRRCWFDPPSKPGGTLLMYKKPGNMLRFDYQLNEDDDEVEEMKPERVFAQVDRHLRMMGIERTWQPVWMSLYRASALTLDSYLHGRVLFAGDAAHLVPIFGVRGMNSAIDDTHNLAWKLAFVAKGLASPQLLESYSRERVHAARENHRFASKGAEFMAPPSAPFRLMRDAVLSLSERHPWITSLMNPRQHAAIPLYDSPLNAGSQDAAVFRAGPLPGDILRECPLDIQGQPGFLTDLLGPRFTAIYFSEAGEVPAALGEAFGDLAARVPFQAQVVARRAAAPGGAALDSSGRLFSMYGAQAGSLYLVRPDGHVMARWLEAEPEALVLAIDQALGLEQEACHV</sequence>
<evidence type="ECO:0000256" key="2">
    <source>
        <dbReference type="ARBA" id="ARBA00022630"/>
    </source>
</evidence>
<keyword evidence="2" id="KW-0285">Flavoprotein</keyword>
<dbReference type="SUPFAM" id="SSF51905">
    <property type="entry name" value="FAD/NAD(P)-binding domain"/>
    <property type="match status" value="1"/>
</dbReference>
<evidence type="ECO:0000256" key="3">
    <source>
        <dbReference type="ARBA" id="ARBA00022827"/>
    </source>
</evidence>
<dbReference type="PANTHER" id="PTHR43004:SF19">
    <property type="entry name" value="BINDING MONOOXYGENASE, PUTATIVE (JCVI)-RELATED"/>
    <property type="match status" value="1"/>
</dbReference>
<dbReference type="InterPro" id="IPR002938">
    <property type="entry name" value="FAD-bd"/>
</dbReference>
<dbReference type="RefSeq" id="WP_243306262.1">
    <property type="nucleotide sequence ID" value="NZ_JALGBI010000001.1"/>
</dbReference>
<dbReference type="NCBIfam" id="NF006002">
    <property type="entry name" value="PRK08132.1"/>
    <property type="match status" value="1"/>
</dbReference>
<dbReference type="Gene3D" id="3.30.70.2450">
    <property type="match status" value="1"/>
</dbReference>
<accession>A0A9X1VVF1</accession>
<dbReference type="AlphaFoldDB" id="A0A9X1VVF1"/>
<reference evidence="5" key="1">
    <citation type="submission" date="2022-03" db="EMBL/GenBank/DDBJ databases">
        <authorList>
            <person name="Woo C.Y."/>
        </authorList>
    </citation>
    <scope>NUCLEOTIDE SEQUENCE</scope>
    <source>
        <strain evidence="5">CYS-02</strain>
    </source>
</reference>
<dbReference type="InterPro" id="IPR036188">
    <property type="entry name" value="FAD/NAD-bd_sf"/>
</dbReference>
<keyword evidence="3" id="KW-0274">FAD</keyword>
<dbReference type="InterPro" id="IPR050641">
    <property type="entry name" value="RIFMO-like"/>
</dbReference>
<evidence type="ECO:0000313" key="6">
    <source>
        <dbReference type="Proteomes" id="UP001139447"/>
    </source>
</evidence>
<dbReference type="Gene3D" id="3.40.30.120">
    <property type="match status" value="1"/>
</dbReference>
<feature type="domain" description="FAD-binding" evidence="4">
    <location>
        <begin position="32"/>
        <end position="375"/>
    </location>
</feature>
<dbReference type="Pfam" id="PF01494">
    <property type="entry name" value="FAD_binding_3"/>
    <property type="match status" value="1"/>
</dbReference>
<dbReference type="PRINTS" id="PR00420">
    <property type="entry name" value="RNGMNOXGNASE"/>
</dbReference>
<proteinExistence type="predicted"/>
<evidence type="ECO:0000256" key="1">
    <source>
        <dbReference type="ARBA" id="ARBA00001974"/>
    </source>
</evidence>
<comment type="caution">
    <text evidence="5">The sequence shown here is derived from an EMBL/GenBank/DDBJ whole genome shotgun (WGS) entry which is preliminary data.</text>
</comment>
<keyword evidence="6" id="KW-1185">Reference proteome</keyword>
<name>A0A9X1VVF1_9BURK</name>
<dbReference type="EMBL" id="JALGBI010000001">
    <property type="protein sequence ID" value="MCJ0763680.1"/>
    <property type="molecule type" value="Genomic_DNA"/>
</dbReference>
<dbReference type="PANTHER" id="PTHR43004">
    <property type="entry name" value="TRK SYSTEM POTASSIUM UPTAKE PROTEIN"/>
    <property type="match status" value="1"/>
</dbReference>
<keyword evidence="5" id="KW-0560">Oxidoreductase</keyword>
<dbReference type="GO" id="GO:0016709">
    <property type="term" value="F:oxidoreductase activity, acting on paired donors, with incorporation or reduction of molecular oxygen, NAD(P)H as one donor, and incorporation of one atom of oxygen"/>
    <property type="evidence" value="ECO:0007669"/>
    <property type="project" value="UniProtKB-ARBA"/>
</dbReference>
<protein>
    <submittedName>
        <fullName evidence="5">FAD-dependent monooxygenase</fullName>
    </submittedName>
</protein>
<keyword evidence="5" id="KW-0503">Monooxygenase</keyword>
<dbReference type="GO" id="GO:0071949">
    <property type="term" value="F:FAD binding"/>
    <property type="evidence" value="ECO:0007669"/>
    <property type="project" value="InterPro"/>
</dbReference>
<gene>
    <name evidence="5" type="ORF">MMF98_10730</name>
</gene>
<dbReference type="Proteomes" id="UP001139447">
    <property type="component" value="Unassembled WGS sequence"/>
</dbReference>
<evidence type="ECO:0000259" key="4">
    <source>
        <dbReference type="Pfam" id="PF01494"/>
    </source>
</evidence>
<dbReference type="Gene3D" id="3.50.50.60">
    <property type="entry name" value="FAD/NAD(P)-binding domain"/>
    <property type="match status" value="1"/>
</dbReference>
<comment type="cofactor">
    <cofactor evidence="1">
        <name>FAD</name>
        <dbReference type="ChEBI" id="CHEBI:57692"/>
    </cofactor>
</comment>
<evidence type="ECO:0000313" key="5">
    <source>
        <dbReference type="EMBL" id="MCJ0763680.1"/>
    </source>
</evidence>